<evidence type="ECO:0000256" key="1">
    <source>
        <dbReference type="ARBA" id="ARBA00002634"/>
    </source>
</evidence>
<dbReference type="PANTHER" id="PTHR46417">
    <property type="entry name" value="TRNA (GUANINE-N(1)-)-METHYLTRANSFERASE"/>
    <property type="match status" value="1"/>
</dbReference>
<evidence type="ECO:0000256" key="5">
    <source>
        <dbReference type="ARBA" id="ARBA00012807"/>
    </source>
</evidence>
<evidence type="ECO:0000256" key="2">
    <source>
        <dbReference type="ARBA" id="ARBA00004496"/>
    </source>
</evidence>
<dbReference type="InterPro" id="IPR029026">
    <property type="entry name" value="tRNA_m1G_MTases_N"/>
</dbReference>
<dbReference type="FunFam" id="1.10.1270.20:FF:000001">
    <property type="entry name" value="tRNA (guanine-N(1)-)-methyltransferase"/>
    <property type="match status" value="1"/>
</dbReference>
<dbReference type="Proteomes" id="UP000037175">
    <property type="component" value="Unassembled WGS sequence"/>
</dbReference>
<evidence type="ECO:0000256" key="11">
    <source>
        <dbReference type="ARBA" id="ARBA00022694"/>
    </source>
</evidence>
<evidence type="ECO:0000256" key="10">
    <source>
        <dbReference type="ARBA" id="ARBA00022691"/>
    </source>
</evidence>
<protein>
    <recommendedName>
        <fullName evidence="6 15">tRNA (guanine-N(1)-)-methyltransferase</fullName>
        <ecNumber evidence="5 15">2.1.1.228</ecNumber>
    </recommendedName>
    <alternativeName>
        <fullName evidence="12 15">M1G-methyltransferase</fullName>
    </alternativeName>
    <alternativeName>
        <fullName evidence="13 15">tRNA [GM37] methyltransferase</fullName>
    </alternativeName>
</protein>
<reference evidence="20" key="1">
    <citation type="submission" date="2015-07" db="EMBL/GenBank/DDBJ databases">
        <title>Complete Genome of Thermincola ferriacetica strain Z-0001T.</title>
        <authorList>
            <person name="Lusk B."/>
            <person name="Badalamenti J.P."/>
            <person name="Parameswaran P."/>
            <person name="Bond D.R."/>
            <person name="Torres C.I."/>
        </authorList>
    </citation>
    <scope>NUCLEOTIDE SEQUENCE [LARGE SCALE GENOMIC DNA]</scope>
    <source>
        <strain evidence="20">Z-0001</strain>
    </source>
</reference>
<evidence type="ECO:0000256" key="13">
    <source>
        <dbReference type="ARBA" id="ARBA00033392"/>
    </source>
</evidence>
<keyword evidence="7 15" id="KW-0963">Cytoplasm</keyword>
<feature type="binding site" evidence="15 16">
    <location>
        <position position="112"/>
    </location>
    <ligand>
        <name>S-adenosyl-L-methionine</name>
        <dbReference type="ChEBI" id="CHEBI:59789"/>
    </ligand>
</feature>
<gene>
    <name evidence="15" type="primary">trmD</name>
    <name evidence="19" type="ORF">Tfer_1652</name>
</gene>
<comment type="catalytic activity">
    <reaction evidence="14 15 17">
        <text>guanosine(37) in tRNA + S-adenosyl-L-methionine = N(1)-methylguanosine(37) in tRNA + S-adenosyl-L-homocysteine + H(+)</text>
        <dbReference type="Rhea" id="RHEA:36899"/>
        <dbReference type="Rhea" id="RHEA-COMP:10145"/>
        <dbReference type="Rhea" id="RHEA-COMP:10147"/>
        <dbReference type="ChEBI" id="CHEBI:15378"/>
        <dbReference type="ChEBI" id="CHEBI:57856"/>
        <dbReference type="ChEBI" id="CHEBI:59789"/>
        <dbReference type="ChEBI" id="CHEBI:73542"/>
        <dbReference type="ChEBI" id="CHEBI:74269"/>
        <dbReference type="EC" id="2.1.1.228"/>
    </reaction>
</comment>
<evidence type="ECO:0000256" key="8">
    <source>
        <dbReference type="ARBA" id="ARBA00022603"/>
    </source>
</evidence>
<dbReference type="InterPro" id="IPR016009">
    <property type="entry name" value="tRNA_MeTrfase_TRMD/TRM10"/>
</dbReference>
<dbReference type="Gene3D" id="1.10.1270.20">
    <property type="entry name" value="tRNA(m1g37)methyltransferase, domain 2"/>
    <property type="match status" value="1"/>
</dbReference>
<comment type="function">
    <text evidence="1 15 17">Specifically methylates guanosine-37 in various tRNAs.</text>
</comment>
<proteinExistence type="inferred from homology"/>
<dbReference type="EC" id="2.1.1.228" evidence="5 15"/>
<dbReference type="GO" id="GO:0005829">
    <property type="term" value="C:cytosol"/>
    <property type="evidence" value="ECO:0007669"/>
    <property type="project" value="TreeGrafter"/>
</dbReference>
<dbReference type="AlphaFoldDB" id="A0A0L6W2D9"/>
<dbReference type="InterPro" id="IPR023148">
    <property type="entry name" value="tRNA_m1G_MeTrfase_C_sf"/>
</dbReference>
<keyword evidence="9 15" id="KW-0808">Transferase</keyword>
<feature type="binding site" evidence="15 16">
    <location>
        <begin position="131"/>
        <end position="136"/>
    </location>
    <ligand>
        <name>S-adenosyl-L-methionine</name>
        <dbReference type="ChEBI" id="CHEBI:59789"/>
    </ligand>
</feature>
<keyword evidence="10 15" id="KW-0949">S-adenosyl-L-methionine</keyword>
<evidence type="ECO:0000256" key="9">
    <source>
        <dbReference type="ARBA" id="ARBA00022679"/>
    </source>
</evidence>
<keyword evidence="20" id="KW-1185">Reference proteome</keyword>
<evidence type="ECO:0000256" key="14">
    <source>
        <dbReference type="ARBA" id="ARBA00047783"/>
    </source>
</evidence>
<organism evidence="19 20">
    <name type="scientific">Thermincola ferriacetica</name>
    <dbReference type="NCBI Taxonomy" id="281456"/>
    <lineage>
        <taxon>Bacteria</taxon>
        <taxon>Bacillati</taxon>
        <taxon>Bacillota</taxon>
        <taxon>Clostridia</taxon>
        <taxon>Eubacteriales</taxon>
        <taxon>Thermincolaceae</taxon>
        <taxon>Thermincola</taxon>
    </lineage>
</organism>
<dbReference type="PIRSF" id="PIRSF000386">
    <property type="entry name" value="tRNA_mtase"/>
    <property type="match status" value="1"/>
</dbReference>
<dbReference type="PATRIC" id="fig|281456.6.peg.1764"/>
<dbReference type="NCBIfam" id="NF000648">
    <property type="entry name" value="PRK00026.1"/>
    <property type="match status" value="1"/>
</dbReference>
<evidence type="ECO:0000256" key="12">
    <source>
        <dbReference type="ARBA" id="ARBA00029736"/>
    </source>
</evidence>
<comment type="subcellular location">
    <subcellularLocation>
        <location evidence="2 15 17">Cytoplasm</location>
    </subcellularLocation>
</comment>
<evidence type="ECO:0000256" key="3">
    <source>
        <dbReference type="ARBA" id="ARBA00007630"/>
    </source>
</evidence>
<evidence type="ECO:0000256" key="16">
    <source>
        <dbReference type="PIRSR" id="PIRSR000386-1"/>
    </source>
</evidence>
<evidence type="ECO:0000259" key="18">
    <source>
        <dbReference type="Pfam" id="PF01746"/>
    </source>
</evidence>
<comment type="caution">
    <text evidence="19">The sequence shown here is derived from an EMBL/GenBank/DDBJ whole genome shotgun (WGS) entry which is preliminary data.</text>
</comment>
<accession>A0A0L6W2D9</accession>
<dbReference type="Pfam" id="PF01746">
    <property type="entry name" value="tRNA_m1G_MT"/>
    <property type="match status" value="1"/>
</dbReference>
<evidence type="ECO:0000256" key="15">
    <source>
        <dbReference type="HAMAP-Rule" id="MF_00605"/>
    </source>
</evidence>
<dbReference type="FunFam" id="3.40.1280.10:FF:000001">
    <property type="entry name" value="tRNA (guanine-N(1)-)-methyltransferase"/>
    <property type="match status" value="1"/>
</dbReference>
<dbReference type="HAMAP" id="MF_00605">
    <property type="entry name" value="TrmD"/>
    <property type="match status" value="1"/>
</dbReference>
<keyword evidence="11 15" id="KW-0819">tRNA processing</keyword>
<dbReference type="GO" id="GO:0052906">
    <property type="term" value="F:tRNA (guanine(37)-N1)-methyltransferase activity"/>
    <property type="evidence" value="ECO:0007669"/>
    <property type="project" value="UniProtKB-UniRule"/>
</dbReference>
<dbReference type="EMBL" id="LGTE01000010">
    <property type="protein sequence ID" value="KNZ69631.1"/>
    <property type="molecule type" value="Genomic_DNA"/>
</dbReference>
<keyword evidence="8 15" id="KW-0489">Methyltransferase</keyword>
<evidence type="ECO:0000313" key="19">
    <source>
        <dbReference type="EMBL" id="KNZ69631.1"/>
    </source>
</evidence>
<dbReference type="GO" id="GO:0002939">
    <property type="term" value="P:tRNA N1-guanine methylation"/>
    <property type="evidence" value="ECO:0007669"/>
    <property type="project" value="TreeGrafter"/>
</dbReference>
<dbReference type="Gene3D" id="3.40.1280.10">
    <property type="match status" value="1"/>
</dbReference>
<evidence type="ECO:0000256" key="6">
    <source>
        <dbReference type="ARBA" id="ARBA00014679"/>
    </source>
</evidence>
<dbReference type="InterPro" id="IPR029028">
    <property type="entry name" value="Alpha/beta_knot_MTases"/>
</dbReference>
<evidence type="ECO:0000256" key="7">
    <source>
        <dbReference type="ARBA" id="ARBA00022490"/>
    </source>
</evidence>
<evidence type="ECO:0000256" key="17">
    <source>
        <dbReference type="RuleBase" id="RU003464"/>
    </source>
</evidence>
<evidence type="ECO:0000313" key="20">
    <source>
        <dbReference type="Proteomes" id="UP000037175"/>
    </source>
</evidence>
<dbReference type="RefSeq" id="WP_052217882.1">
    <property type="nucleotide sequence ID" value="NZ_LGTE01000010.1"/>
</dbReference>
<dbReference type="SUPFAM" id="SSF75217">
    <property type="entry name" value="alpha/beta knot"/>
    <property type="match status" value="1"/>
</dbReference>
<name>A0A0L6W2D9_9FIRM</name>
<dbReference type="NCBIfam" id="TIGR00088">
    <property type="entry name" value="trmD"/>
    <property type="match status" value="1"/>
</dbReference>
<dbReference type="PANTHER" id="PTHR46417:SF1">
    <property type="entry name" value="TRNA (GUANINE-N(1)-)-METHYLTRANSFERASE"/>
    <property type="match status" value="1"/>
</dbReference>
<dbReference type="CDD" id="cd18080">
    <property type="entry name" value="TrmD-like"/>
    <property type="match status" value="1"/>
</dbReference>
<sequence length="259" mass="29244">MRFDILTLFPEMFVGPFGASIIKRAVEKGLIEIHTTNIRDFAEDKHRIVDDYPFGGGAGMVMKPEPIFKAVESLRPEKGRSQVILLSPQGIVYKQEIARKLSQYGHIVLICGHYEGVDERIKSLIDMELSIGDYILTGGELAAMVVVDSVARLIPGVLGDEESAKEESFSNNLLEYPHYTRPREFRGMSVPDILLSGNHEKIRAWRLKQSLLKTLQMRPDLLSEDRLTPEQRKLLAEEIGAEDNKRVKKITNTGDDHSE</sequence>
<feature type="domain" description="tRNA methyltransferase TRMD/TRM10-type" evidence="18">
    <location>
        <begin position="1"/>
        <end position="223"/>
    </location>
</feature>
<evidence type="ECO:0000256" key="4">
    <source>
        <dbReference type="ARBA" id="ARBA00011738"/>
    </source>
</evidence>
<comment type="similarity">
    <text evidence="3 15 17">Belongs to the RNA methyltransferase TrmD family.</text>
</comment>
<comment type="subunit">
    <text evidence="4 15 17">Homodimer.</text>
</comment>
<dbReference type="InterPro" id="IPR002649">
    <property type="entry name" value="tRNA_m1G_MeTrfase_TrmD"/>
</dbReference>